<keyword evidence="5" id="KW-1185">Reference proteome</keyword>
<dbReference type="CDD" id="cd01448">
    <property type="entry name" value="TST_Repeat_1"/>
    <property type="match status" value="1"/>
</dbReference>
<comment type="caution">
    <text evidence="4">The sequence shown here is derived from an EMBL/GenBank/DDBJ whole genome shotgun (WGS) entry which is preliminary data.</text>
</comment>
<dbReference type="PANTHER" id="PTHR11364:SF27">
    <property type="entry name" value="SULFURTRANSFERASE"/>
    <property type="match status" value="1"/>
</dbReference>
<accession>A0ABW2ET16</accession>
<dbReference type="CDD" id="cd01449">
    <property type="entry name" value="TST_Repeat_2"/>
    <property type="match status" value="1"/>
</dbReference>
<evidence type="ECO:0000256" key="2">
    <source>
        <dbReference type="ARBA" id="ARBA00022737"/>
    </source>
</evidence>
<dbReference type="GO" id="GO:0016740">
    <property type="term" value="F:transferase activity"/>
    <property type="evidence" value="ECO:0007669"/>
    <property type="project" value="UniProtKB-KW"/>
</dbReference>
<evidence type="ECO:0000313" key="4">
    <source>
        <dbReference type="EMBL" id="MFC7087973.1"/>
    </source>
</evidence>
<keyword evidence="1 4" id="KW-0808">Transferase</keyword>
<reference evidence="5" key="1">
    <citation type="journal article" date="2019" name="Int. J. Syst. Evol. Microbiol.">
        <title>The Global Catalogue of Microorganisms (GCM) 10K type strain sequencing project: providing services to taxonomists for standard genome sequencing and annotation.</title>
        <authorList>
            <consortium name="The Broad Institute Genomics Platform"/>
            <consortium name="The Broad Institute Genome Sequencing Center for Infectious Disease"/>
            <person name="Wu L."/>
            <person name="Ma J."/>
        </authorList>
    </citation>
    <scope>NUCLEOTIDE SEQUENCE [LARGE SCALE GENOMIC DNA]</scope>
    <source>
        <strain evidence="5">CGMCC 1.13666</strain>
    </source>
</reference>
<dbReference type="EMBL" id="JBHSZP010000001">
    <property type="protein sequence ID" value="MFC7087973.1"/>
    <property type="molecule type" value="Genomic_DNA"/>
</dbReference>
<proteinExistence type="predicted"/>
<name>A0ABW2ET16_9GAMM</name>
<sequence>MTHPLLTADELHRLIETGAPLRILDCRARLGEPEAGRDLWRQGHLPGSQHLDLDRDLAAPPGEGGRHPLPSREAFTASLQRLGIGPEATLVLYDDMGGQLAAARAWWMLARWAGHPAVRVLDGGLGAWQAAGGDLDIGAESGAAPPVEPGDWTPRFDDGAWVSAEDLQAESPSLVDARAEARFRGEEEPIDPVAGHIPGACCRPSAANLTAEGRFRPAAVLARELPEAEVAYCGSGVTACHNILAYAVAGRPLPRLYAGSWSDWIRDPARPVAH</sequence>
<gene>
    <name evidence="4" type="ORF">ACFQH5_00225</name>
</gene>
<dbReference type="Proteomes" id="UP001596411">
    <property type="component" value="Unassembled WGS sequence"/>
</dbReference>
<feature type="domain" description="Rhodanese" evidence="3">
    <location>
        <begin position="168"/>
        <end position="273"/>
    </location>
</feature>
<dbReference type="PROSITE" id="PS50206">
    <property type="entry name" value="RHODANESE_3"/>
    <property type="match status" value="2"/>
</dbReference>
<evidence type="ECO:0000256" key="1">
    <source>
        <dbReference type="ARBA" id="ARBA00022679"/>
    </source>
</evidence>
<dbReference type="EC" id="2.8.1.-" evidence="4"/>
<dbReference type="InterPro" id="IPR036873">
    <property type="entry name" value="Rhodanese-like_dom_sf"/>
</dbReference>
<keyword evidence="2" id="KW-0677">Repeat</keyword>
<evidence type="ECO:0000259" key="3">
    <source>
        <dbReference type="PROSITE" id="PS50206"/>
    </source>
</evidence>
<protein>
    <submittedName>
        <fullName evidence="4">Sulfurtransferase</fullName>
        <ecNumber evidence="4">2.8.1.-</ecNumber>
    </submittedName>
</protein>
<dbReference type="PANTHER" id="PTHR11364">
    <property type="entry name" value="THIOSULFATE SULFERTANSFERASE"/>
    <property type="match status" value="1"/>
</dbReference>
<dbReference type="SUPFAM" id="SSF52821">
    <property type="entry name" value="Rhodanese/Cell cycle control phosphatase"/>
    <property type="match status" value="2"/>
</dbReference>
<dbReference type="SMART" id="SM00450">
    <property type="entry name" value="RHOD"/>
    <property type="match status" value="2"/>
</dbReference>
<dbReference type="RefSeq" id="WP_346063144.1">
    <property type="nucleotide sequence ID" value="NZ_BAAADR010000014.1"/>
</dbReference>
<dbReference type="InterPro" id="IPR045078">
    <property type="entry name" value="TST/MPST-like"/>
</dbReference>
<dbReference type="InterPro" id="IPR001763">
    <property type="entry name" value="Rhodanese-like_dom"/>
</dbReference>
<dbReference type="Gene3D" id="3.40.250.10">
    <property type="entry name" value="Rhodanese-like domain"/>
    <property type="match status" value="2"/>
</dbReference>
<organism evidence="4 5">
    <name type="scientific">Halomonas salifodinae</name>
    <dbReference type="NCBI Taxonomy" id="438745"/>
    <lineage>
        <taxon>Bacteria</taxon>
        <taxon>Pseudomonadati</taxon>
        <taxon>Pseudomonadota</taxon>
        <taxon>Gammaproteobacteria</taxon>
        <taxon>Oceanospirillales</taxon>
        <taxon>Halomonadaceae</taxon>
        <taxon>Halomonas</taxon>
    </lineage>
</organism>
<feature type="domain" description="Rhodanese" evidence="3">
    <location>
        <begin position="17"/>
        <end position="137"/>
    </location>
</feature>
<dbReference type="Pfam" id="PF00581">
    <property type="entry name" value="Rhodanese"/>
    <property type="match status" value="2"/>
</dbReference>
<evidence type="ECO:0000313" key="5">
    <source>
        <dbReference type="Proteomes" id="UP001596411"/>
    </source>
</evidence>